<accession>A0ABR1F7Y5</accession>
<dbReference type="InterPro" id="IPR051466">
    <property type="entry name" value="D-amino_acid_metab_enzyme"/>
</dbReference>
<comment type="similarity">
    <text evidence="1">Belongs to the DSD1 family.</text>
</comment>
<reference evidence="4 5" key="1">
    <citation type="submission" date="2024-03" db="EMBL/GenBank/DDBJ databases">
        <title>Genome-scale model development and genomic sequencing of the oleaginous clade Lipomyces.</title>
        <authorList>
            <consortium name="Lawrence Berkeley National Laboratory"/>
            <person name="Czajka J.J."/>
            <person name="Han Y."/>
            <person name="Kim J."/>
            <person name="Mondo S.J."/>
            <person name="Hofstad B.A."/>
            <person name="Robles A."/>
            <person name="Haridas S."/>
            <person name="Riley R."/>
            <person name="LaButti K."/>
            <person name="Pangilinan J."/>
            <person name="Andreopoulos W."/>
            <person name="Lipzen A."/>
            <person name="Yan J."/>
            <person name="Wang M."/>
            <person name="Ng V."/>
            <person name="Grigoriev I.V."/>
            <person name="Spatafora J.W."/>
            <person name="Magnuson J.K."/>
            <person name="Baker S.E."/>
            <person name="Pomraning K.R."/>
        </authorList>
    </citation>
    <scope>NUCLEOTIDE SEQUENCE [LARGE SCALE GENOMIC DNA]</scope>
    <source>
        <strain evidence="4 5">Phaff 52-87</strain>
    </source>
</reference>
<keyword evidence="2" id="KW-0456">Lyase</keyword>
<dbReference type="GeneID" id="90036327"/>
<evidence type="ECO:0000313" key="4">
    <source>
        <dbReference type="EMBL" id="KAK7205964.1"/>
    </source>
</evidence>
<dbReference type="Proteomes" id="UP001498771">
    <property type="component" value="Unassembled WGS sequence"/>
</dbReference>
<keyword evidence="5" id="KW-1185">Reference proteome</keyword>
<proteinExistence type="inferred from homology"/>
<dbReference type="RefSeq" id="XP_064768997.1">
    <property type="nucleotide sequence ID" value="XM_064910815.1"/>
</dbReference>
<protein>
    <submittedName>
        <fullName evidence="4">Serine dehydratase domain-containing protein</fullName>
    </submittedName>
</protein>
<evidence type="ECO:0000313" key="5">
    <source>
        <dbReference type="Proteomes" id="UP001498771"/>
    </source>
</evidence>
<comment type="caution">
    <text evidence="4">The sequence shown here is derived from an EMBL/GenBank/DDBJ whole genome shotgun (WGS) entry which is preliminary data.</text>
</comment>
<dbReference type="SMART" id="SM01119">
    <property type="entry name" value="D-ser_dehydrat"/>
    <property type="match status" value="1"/>
</dbReference>
<dbReference type="Pfam" id="PF14031">
    <property type="entry name" value="D-ser_dehydrat"/>
    <property type="match status" value="1"/>
</dbReference>
<dbReference type="InterPro" id="IPR042208">
    <property type="entry name" value="D-ser_dehydrat-like_sf"/>
</dbReference>
<feature type="domain" description="D-serine dehydratase-like" evidence="3">
    <location>
        <begin position="304"/>
        <end position="412"/>
    </location>
</feature>
<evidence type="ECO:0000256" key="1">
    <source>
        <dbReference type="ARBA" id="ARBA00005323"/>
    </source>
</evidence>
<dbReference type="InterPro" id="IPR029066">
    <property type="entry name" value="PLP-binding_barrel"/>
</dbReference>
<dbReference type="InterPro" id="IPR001608">
    <property type="entry name" value="Ala_racemase_N"/>
</dbReference>
<dbReference type="SUPFAM" id="SSF51419">
    <property type="entry name" value="PLP-binding barrel"/>
    <property type="match status" value="1"/>
</dbReference>
<dbReference type="Gene3D" id="2.40.37.20">
    <property type="entry name" value="D-serine dehydratase-like domain"/>
    <property type="match status" value="1"/>
</dbReference>
<dbReference type="PANTHER" id="PTHR28004:SF2">
    <property type="entry name" value="D-SERINE DEHYDRATASE"/>
    <property type="match status" value="1"/>
</dbReference>
<dbReference type="Gene3D" id="3.20.20.10">
    <property type="entry name" value="Alanine racemase"/>
    <property type="match status" value="1"/>
</dbReference>
<gene>
    <name evidence="4" type="ORF">BZA70DRAFT_256899</name>
</gene>
<dbReference type="PANTHER" id="PTHR28004">
    <property type="entry name" value="ZGC:162816-RELATED"/>
    <property type="match status" value="1"/>
</dbReference>
<evidence type="ECO:0000256" key="2">
    <source>
        <dbReference type="ARBA" id="ARBA00023239"/>
    </source>
</evidence>
<name>A0ABR1F7Y5_9ASCO</name>
<sequence length="426" mass="46964">MASLDSGTSLEEYKLELLKQFKGKPISELPTPSFIVDMETVRANCKRMLDRVEALDLNLRFRPHIKTHKTIEITQLELGNGEKHKSVVASTIREIRGVFPLVVSGMVDNVLYGVPPAKSKIPTLAEISSSMAAHGAKLLLMIDSLDQLHVLEEYRSKNPDIPVWSIFLKVDIGDHRAGQEVTASSFETLIEEAVSDQKGYVSLFGLYVHRGASYDSSGAYDARAHLQLEVQGVKTAAMIAQKYTSSRFVLSMGATPTAQIVDKEVEDWMKDLQSYGDVEIHAGNYAMLDIQQVATGLVTVSDVAGKVVAEVLSYYKDRDEYLVDAGVLALAREPGRIPGIALIDGQPLSGKRWVLTRVSQEHGIISRREDAVNVAESTGSATESWGIGEKVLLLPQHACITSSMYQWYFAIENGVVSDVLIPWRGW</sequence>
<dbReference type="InterPro" id="IPR026956">
    <property type="entry name" value="D-ser_dehydrat-like_dom"/>
</dbReference>
<dbReference type="Pfam" id="PF01168">
    <property type="entry name" value="Ala_racemase_N"/>
    <property type="match status" value="1"/>
</dbReference>
<dbReference type="EMBL" id="JBBJBU010000004">
    <property type="protein sequence ID" value="KAK7205964.1"/>
    <property type="molecule type" value="Genomic_DNA"/>
</dbReference>
<organism evidence="4 5">
    <name type="scientific">Myxozyma melibiosi</name>
    <dbReference type="NCBI Taxonomy" id="54550"/>
    <lineage>
        <taxon>Eukaryota</taxon>
        <taxon>Fungi</taxon>
        <taxon>Dikarya</taxon>
        <taxon>Ascomycota</taxon>
        <taxon>Saccharomycotina</taxon>
        <taxon>Lipomycetes</taxon>
        <taxon>Lipomycetales</taxon>
        <taxon>Lipomycetaceae</taxon>
        <taxon>Myxozyma</taxon>
    </lineage>
</organism>
<evidence type="ECO:0000259" key="3">
    <source>
        <dbReference type="SMART" id="SM01119"/>
    </source>
</evidence>